<dbReference type="SUPFAM" id="SSF103473">
    <property type="entry name" value="MFS general substrate transporter"/>
    <property type="match status" value="1"/>
</dbReference>
<evidence type="ECO:0000256" key="6">
    <source>
        <dbReference type="ARBA" id="ARBA00023136"/>
    </source>
</evidence>
<accession>A0A256A6H2</accession>
<comment type="caution">
    <text evidence="9">The sequence shown here is derived from an EMBL/GenBank/DDBJ whole genome shotgun (WGS) entry which is preliminary data.</text>
</comment>
<evidence type="ECO:0000256" key="5">
    <source>
        <dbReference type="ARBA" id="ARBA00022989"/>
    </source>
</evidence>
<evidence type="ECO:0000313" key="9">
    <source>
        <dbReference type="EMBL" id="OYQ49283.1"/>
    </source>
</evidence>
<evidence type="ECO:0000256" key="4">
    <source>
        <dbReference type="ARBA" id="ARBA00022692"/>
    </source>
</evidence>
<feature type="transmembrane region" description="Helical" evidence="7">
    <location>
        <begin position="161"/>
        <end position="182"/>
    </location>
</feature>
<dbReference type="Proteomes" id="UP000216035">
    <property type="component" value="Unassembled WGS sequence"/>
</dbReference>
<feature type="transmembrane region" description="Helical" evidence="7">
    <location>
        <begin position="203"/>
        <end position="225"/>
    </location>
</feature>
<feature type="transmembrane region" description="Helical" evidence="7">
    <location>
        <begin position="95"/>
        <end position="121"/>
    </location>
</feature>
<sequence>MNLKSKLIGMSFLQFFVWGAWLITIGNYWFGTKQWSGDQFGAVFSTLGIASIIMPALTGIIADKYLNGERLYGLLHLASAGFMLYLPQAQNPTEFFWIVFAAMLCYMPTISLSNSVAYHILKGANYDVVKVFPPIRVFGTVGFIAAMWLTNLSGNKASENMFYISGIAGIILGLYSFSLPACAPQRQISERASVIEKLGLNAFALFGQYKMALFFLFSMFLGAALQLTNMYGDVFLDEFKNMPQYADSVVVKKSTLIMSISQVSETLFILAIPFFLKRFGIKRVMMISLLAWVLRFGLFAYGNPGDGLWMIVLSCIVYGMAFDFFNISGSLFVETTTDSKIRSSAQGLFMMMSNGFGAFFGGLISGKLIDAFFTTNGVRDWHHIWLSFAAYALVIAILFGLFFKHKHDPNDARLQAGH</sequence>
<feature type="transmembrane region" description="Helical" evidence="7">
    <location>
        <begin position="308"/>
        <end position="333"/>
    </location>
</feature>
<feature type="transmembrane region" description="Helical" evidence="7">
    <location>
        <begin position="42"/>
        <end position="62"/>
    </location>
</feature>
<dbReference type="PANTHER" id="PTHR23522:SF4">
    <property type="entry name" value="NUCLEOSIDE PERMEASE NUPG-RELATED"/>
    <property type="match status" value="1"/>
</dbReference>
<feature type="transmembrane region" description="Helical" evidence="7">
    <location>
        <begin position="71"/>
        <end position="89"/>
    </location>
</feature>
<proteinExistence type="predicted"/>
<keyword evidence="4 7" id="KW-0812">Transmembrane</keyword>
<dbReference type="InterPro" id="IPR020846">
    <property type="entry name" value="MFS_dom"/>
</dbReference>
<dbReference type="Pfam" id="PF03825">
    <property type="entry name" value="Nuc_H_symport"/>
    <property type="match status" value="1"/>
</dbReference>
<feature type="transmembrane region" description="Helical" evidence="7">
    <location>
        <begin position="345"/>
        <end position="364"/>
    </location>
</feature>
<organism evidence="9 10">
    <name type="scientific">Flavobacterium aurantiibacter</name>
    <dbReference type="NCBI Taxonomy" id="2023067"/>
    <lineage>
        <taxon>Bacteria</taxon>
        <taxon>Pseudomonadati</taxon>
        <taxon>Bacteroidota</taxon>
        <taxon>Flavobacteriia</taxon>
        <taxon>Flavobacteriales</taxon>
        <taxon>Flavobacteriaceae</taxon>
        <taxon>Flavobacterium</taxon>
    </lineage>
</organism>
<comment type="subcellular location">
    <subcellularLocation>
        <location evidence="1">Cell membrane</location>
        <topology evidence="1">Multi-pass membrane protein</topology>
    </subcellularLocation>
</comment>
<dbReference type="OrthoDB" id="9783013at2"/>
<dbReference type="RefSeq" id="WP_094485009.1">
    <property type="nucleotide sequence ID" value="NZ_NOXX01000099.1"/>
</dbReference>
<feature type="transmembrane region" description="Helical" evidence="7">
    <location>
        <begin position="256"/>
        <end position="276"/>
    </location>
</feature>
<dbReference type="CDD" id="cd06177">
    <property type="entry name" value="MFS_NHS"/>
    <property type="match status" value="1"/>
</dbReference>
<dbReference type="AlphaFoldDB" id="A0A256A6H2"/>
<gene>
    <name evidence="9" type="ORF">CHX27_01515</name>
</gene>
<keyword evidence="2" id="KW-0813">Transport</keyword>
<name>A0A256A6H2_9FLAO</name>
<dbReference type="InterPro" id="IPR036259">
    <property type="entry name" value="MFS_trans_sf"/>
</dbReference>
<protein>
    <submittedName>
        <fullName evidence="9">MFS transporter</fullName>
    </submittedName>
</protein>
<feature type="transmembrane region" description="Helical" evidence="7">
    <location>
        <begin position="128"/>
        <end position="149"/>
    </location>
</feature>
<evidence type="ECO:0000256" key="2">
    <source>
        <dbReference type="ARBA" id="ARBA00022448"/>
    </source>
</evidence>
<evidence type="ECO:0000313" key="10">
    <source>
        <dbReference type="Proteomes" id="UP000216035"/>
    </source>
</evidence>
<dbReference type="GO" id="GO:0015212">
    <property type="term" value="F:cytidine transmembrane transporter activity"/>
    <property type="evidence" value="ECO:0007669"/>
    <property type="project" value="TreeGrafter"/>
</dbReference>
<keyword evidence="10" id="KW-1185">Reference proteome</keyword>
<keyword evidence="5 7" id="KW-1133">Transmembrane helix</keyword>
<dbReference type="InterPro" id="IPR004740">
    <property type="entry name" value="Nuc_H_symport"/>
</dbReference>
<evidence type="ECO:0000256" key="7">
    <source>
        <dbReference type="SAM" id="Phobius"/>
    </source>
</evidence>
<feature type="transmembrane region" description="Helical" evidence="7">
    <location>
        <begin position="283"/>
        <end position="302"/>
    </location>
</feature>
<keyword evidence="3" id="KW-1003">Cell membrane</keyword>
<dbReference type="GO" id="GO:0005886">
    <property type="term" value="C:plasma membrane"/>
    <property type="evidence" value="ECO:0007669"/>
    <property type="project" value="UniProtKB-SubCell"/>
</dbReference>
<dbReference type="Gene3D" id="1.20.1250.20">
    <property type="entry name" value="MFS general substrate transporter like domains"/>
    <property type="match status" value="2"/>
</dbReference>
<evidence type="ECO:0000256" key="1">
    <source>
        <dbReference type="ARBA" id="ARBA00004651"/>
    </source>
</evidence>
<feature type="transmembrane region" description="Helical" evidence="7">
    <location>
        <begin position="384"/>
        <end position="403"/>
    </location>
</feature>
<feature type="transmembrane region" description="Helical" evidence="7">
    <location>
        <begin position="12"/>
        <end position="30"/>
    </location>
</feature>
<dbReference type="EMBL" id="NOXX01000099">
    <property type="protein sequence ID" value="OYQ49283.1"/>
    <property type="molecule type" value="Genomic_DNA"/>
</dbReference>
<feature type="domain" description="Major facilitator superfamily (MFS) profile" evidence="8">
    <location>
        <begin position="212"/>
        <end position="418"/>
    </location>
</feature>
<evidence type="ECO:0000259" key="8">
    <source>
        <dbReference type="PROSITE" id="PS50850"/>
    </source>
</evidence>
<dbReference type="PROSITE" id="PS50850">
    <property type="entry name" value="MFS"/>
    <property type="match status" value="1"/>
</dbReference>
<dbReference type="FunFam" id="1.20.1250.20:FF:000012">
    <property type="entry name" value="Nucleoside permease NupG"/>
    <property type="match status" value="1"/>
</dbReference>
<dbReference type="PANTHER" id="PTHR23522">
    <property type="entry name" value="BLL5896 PROTEIN"/>
    <property type="match status" value="1"/>
</dbReference>
<dbReference type="NCBIfam" id="TIGR00889">
    <property type="entry name" value="2A0110"/>
    <property type="match status" value="1"/>
</dbReference>
<dbReference type="GO" id="GO:0015213">
    <property type="term" value="F:uridine transmembrane transporter activity"/>
    <property type="evidence" value="ECO:0007669"/>
    <property type="project" value="TreeGrafter"/>
</dbReference>
<keyword evidence="6 7" id="KW-0472">Membrane</keyword>
<reference evidence="9 10" key="1">
    <citation type="submission" date="2017-07" db="EMBL/GenBank/DDBJ databases">
        <title>Flavobacterium cyanobacteriorum sp. nov., isolated from cyanobacterial aggregates in a eutrophic lake.</title>
        <authorList>
            <person name="Cai H."/>
        </authorList>
    </citation>
    <scope>NUCLEOTIDE SEQUENCE [LARGE SCALE GENOMIC DNA]</scope>
    <source>
        <strain evidence="9 10">TH167</strain>
    </source>
</reference>
<evidence type="ECO:0000256" key="3">
    <source>
        <dbReference type="ARBA" id="ARBA00022475"/>
    </source>
</evidence>